<dbReference type="GO" id="GO:0000423">
    <property type="term" value="P:mitophagy"/>
    <property type="evidence" value="ECO:0007669"/>
    <property type="project" value="Ensembl"/>
</dbReference>
<feature type="coiled-coil region" evidence="6">
    <location>
        <begin position="299"/>
        <end position="330"/>
    </location>
</feature>
<evidence type="ECO:0000256" key="5">
    <source>
        <dbReference type="ARBA" id="ARBA00023136"/>
    </source>
</evidence>
<evidence type="ECO:0000256" key="2">
    <source>
        <dbReference type="ARBA" id="ARBA00004601"/>
    </source>
</evidence>
<dbReference type="GO" id="GO:0030036">
    <property type="term" value="P:actin cytoskeleton organization"/>
    <property type="evidence" value="ECO:0007669"/>
    <property type="project" value="Ensembl"/>
</dbReference>
<gene>
    <name evidence="9" type="primary">ARFIP2</name>
</gene>
<dbReference type="GO" id="GO:0006886">
    <property type="term" value="P:intracellular protein transport"/>
    <property type="evidence" value="ECO:0007669"/>
    <property type="project" value="TreeGrafter"/>
</dbReference>
<name>A0A8C5SMS7_LATLA</name>
<reference evidence="9" key="2">
    <citation type="submission" date="2025-09" db="UniProtKB">
        <authorList>
            <consortium name="Ensembl"/>
        </authorList>
    </citation>
    <scope>IDENTIFICATION</scope>
</reference>
<dbReference type="CDD" id="cd07660">
    <property type="entry name" value="BAR_Arfaptin"/>
    <property type="match status" value="1"/>
</dbReference>
<proteinExistence type="predicted"/>
<feature type="region of interest" description="Disordered" evidence="7">
    <location>
        <begin position="1"/>
        <end position="27"/>
    </location>
</feature>
<dbReference type="Proteomes" id="UP000694406">
    <property type="component" value="Unplaced"/>
</dbReference>
<dbReference type="SUPFAM" id="SSF103657">
    <property type="entry name" value="BAR/IMD domain-like"/>
    <property type="match status" value="1"/>
</dbReference>
<dbReference type="FunFam" id="1.20.1270.60:FF:000003">
    <property type="entry name" value="arfaptin-2 isoform X1"/>
    <property type="match status" value="1"/>
</dbReference>
<dbReference type="GO" id="GO:0032588">
    <property type="term" value="C:trans-Golgi network membrane"/>
    <property type="evidence" value="ECO:0007669"/>
    <property type="project" value="Ensembl"/>
</dbReference>
<evidence type="ECO:0000313" key="10">
    <source>
        <dbReference type="Proteomes" id="UP000694406"/>
    </source>
</evidence>
<evidence type="ECO:0000259" key="8">
    <source>
        <dbReference type="PROSITE" id="PS50870"/>
    </source>
</evidence>
<dbReference type="InterPro" id="IPR027267">
    <property type="entry name" value="AH/BAR_dom_sf"/>
</dbReference>
<dbReference type="GO" id="GO:0042802">
    <property type="term" value="F:identical protein binding"/>
    <property type="evidence" value="ECO:0007669"/>
    <property type="project" value="Ensembl"/>
</dbReference>
<dbReference type="GeneTree" id="ENSGT00950000183040"/>
<reference evidence="9" key="1">
    <citation type="submission" date="2025-08" db="UniProtKB">
        <authorList>
            <consortium name="Ensembl"/>
        </authorList>
    </citation>
    <scope>IDENTIFICATION</scope>
</reference>
<evidence type="ECO:0000256" key="3">
    <source>
        <dbReference type="ARBA" id="ARBA00022553"/>
    </source>
</evidence>
<dbReference type="GO" id="GO:0034315">
    <property type="term" value="P:regulation of Arp2/3 complex-mediated actin nucleation"/>
    <property type="evidence" value="ECO:0007669"/>
    <property type="project" value="TreeGrafter"/>
</dbReference>
<sequence length="391" mass="43062">MSEGSMSKAATMEIPIHGNGDSRRMADDDGLEQDLQQVMVSGPNLNETSIVSGGYGGSAEGIVPTGILKGSLVPSHPPRGPLISPSPSAAIRIASPAPIATGSNLHQPHPNPAMTGEEAAAAAAATRGVAVEKFDIVRKWGINTYKCTKQLLSERFGRGSRTVDLELETQIELLRDTKRKYESLLGLARALTSHFYSLVQTQHALADAFSDLSQKSPELQEEFGYNAETQKLLCKNGETLLGAVNFFVSSINTLVNKTMEDTLMTVKQYETARLEYDAYRTDLEELSLGPRDASTLCRLDAAQVNFQAHRAKYEKLRADVAVKLKFLEENKVKVMHKQLLLFHNAISAYFAGNQQQLEQTLKQFNIKLKSPGADKPSWLEEQPPFWMPRKS</sequence>
<dbReference type="AlphaFoldDB" id="A0A8C5SMS7"/>
<dbReference type="GO" id="GO:0005829">
    <property type="term" value="C:cytosol"/>
    <property type="evidence" value="ECO:0007669"/>
    <property type="project" value="UniProtKB-ARBA"/>
</dbReference>
<dbReference type="InterPro" id="IPR030798">
    <property type="entry name" value="Arfaptin_fam"/>
</dbReference>
<dbReference type="InterPro" id="IPR010504">
    <property type="entry name" value="AH_dom"/>
</dbReference>
<protein>
    <submittedName>
        <fullName evidence="9">ARF interacting protein 2</fullName>
    </submittedName>
</protein>
<dbReference type="GO" id="GO:0001726">
    <property type="term" value="C:ruffle"/>
    <property type="evidence" value="ECO:0007669"/>
    <property type="project" value="Ensembl"/>
</dbReference>
<evidence type="ECO:0000256" key="6">
    <source>
        <dbReference type="SAM" id="Coils"/>
    </source>
</evidence>
<dbReference type="GO" id="GO:0005730">
    <property type="term" value="C:nucleolus"/>
    <property type="evidence" value="ECO:0007669"/>
    <property type="project" value="Ensembl"/>
</dbReference>
<dbReference type="GO" id="GO:0140090">
    <property type="term" value="F:membrane curvature sensor activity"/>
    <property type="evidence" value="ECO:0007669"/>
    <property type="project" value="Ensembl"/>
</dbReference>
<dbReference type="GO" id="GO:0034497">
    <property type="term" value="P:protein localization to phagophore assembly site"/>
    <property type="evidence" value="ECO:0007669"/>
    <property type="project" value="Ensembl"/>
</dbReference>
<feature type="domain" description="AH" evidence="8">
    <location>
        <begin position="162"/>
        <end position="362"/>
    </location>
</feature>
<dbReference type="PROSITE" id="PS50870">
    <property type="entry name" value="AH"/>
    <property type="match status" value="1"/>
</dbReference>
<dbReference type="Pfam" id="PF06456">
    <property type="entry name" value="Arfaptin"/>
    <property type="match status" value="1"/>
</dbReference>
<dbReference type="SMART" id="SM01015">
    <property type="entry name" value="Arfaptin"/>
    <property type="match status" value="1"/>
</dbReference>
<keyword evidence="6" id="KW-0175">Coiled coil</keyword>
<evidence type="ECO:0000313" key="9">
    <source>
        <dbReference type="Ensembl" id="ENSLLTP00000020802.1"/>
    </source>
</evidence>
<keyword evidence="3" id="KW-0597">Phosphoprotein</keyword>
<evidence type="ECO:0000256" key="7">
    <source>
        <dbReference type="SAM" id="MobiDB-lite"/>
    </source>
</evidence>
<keyword evidence="4" id="KW-0333">Golgi apparatus</keyword>
<organism evidence="9 10">
    <name type="scientific">Laticauda laticaudata</name>
    <name type="common">Blue-ringed sea krait</name>
    <name type="synonym">Blue-lipped sea krait</name>
    <dbReference type="NCBI Taxonomy" id="8630"/>
    <lineage>
        <taxon>Eukaryota</taxon>
        <taxon>Metazoa</taxon>
        <taxon>Chordata</taxon>
        <taxon>Craniata</taxon>
        <taxon>Vertebrata</taxon>
        <taxon>Euteleostomi</taxon>
        <taxon>Lepidosauria</taxon>
        <taxon>Squamata</taxon>
        <taxon>Bifurcata</taxon>
        <taxon>Unidentata</taxon>
        <taxon>Episquamata</taxon>
        <taxon>Toxicofera</taxon>
        <taxon>Serpentes</taxon>
        <taxon>Colubroidea</taxon>
        <taxon>Elapidae</taxon>
        <taxon>Laticaudinae</taxon>
        <taxon>Laticauda</taxon>
    </lineage>
</organism>
<accession>A0A8C5SMS7</accession>
<dbReference type="Gene3D" id="1.20.1270.60">
    <property type="entry name" value="Arfaptin homology (AH) domain/BAR domain"/>
    <property type="match status" value="1"/>
</dbReference>
<evidence type="ECO:0000256" key="4">
    <source>
        <dbReference type="ARBA" id="ARBA00023034"/>
    </source>
</evidence>
<dbReference type="PANTHER" id="PTHR12141">
    <property type="entry name" value="ARFAPTIN-RELATED"/>
    <property type="match status" value="1"/>
</dbReference>
<dbReference type="Ensembl" id="ENSLLTT00000021569.1">
    <property type="protein sequence ID" value="ENSLLTP00000020802.1"/>
    <property type="gene ID" value="ENSLLTG00000015559.1"/>
</dbReference>
<dbReference type="GO" id="GO:0005938">
    <property type="term" value="C:cell cortex"/>
    <property type="evidence" value="ECO:0007669"/>
    <property type="project" value="Ensembl"/>
</dbReference>
<keyword evidence="5" id="KW-0472">Membrane</keyword>
<dbReference type="GO" id="GO:0070273">
    <property type="term" value="F:phosphatidylinositol-4-phosphate binding"/>
    <property type="evidence" value="ECO:0007669"/>
    <property type="project" value="Ensembl"/>
</dbReference>
<dbReference type="GO" id="GO:0030742">
    <property type="term" value="F:GTP-dependent protein binding"/>
    <property type="evidence" value="ECO:0007669"/>
    <property type="project" value="Ensembl"/>
</dbReference>
<dbReference type="PANTHER" id="PTHR12141:SF3">
    <property type="entry name" value="ARFAPTIN-2"/>
    <property type="match status" value="1"/>
</dbReference>
<keyword evidence="10" id="KW-1185">Reference proteome</keyword>
<dbReference type="GO" id="GO:0019904">
    <property type="term" value="F:protein domain specific binding"/>
    <property type="evidence" value="ECO:0007669"/>
    <property type="project" value="InterPro"/>
</dbReference>
<comment type="subcellular location">
    <subcellularLocation>
        <location evidence="1">Golgi apparatus membrane</location>
    </subcellularLocation>
    <subcellularLocation>
        <location evidence="2">Golgi apparatus</location>
        <location evidence="2">trans-Golgi network</location>
    </subcellularLocation>
</comment>
<evidence type="ECO:0000256" key="1">
    <source>
        <dbReference type="ARBA" id="ARBA00004394"/>
    </source>
</evidence>
<dbReference type="GO" id="GO:0000139">
    <property type="term" value="C:Golgi membrane"/>
    <property type="evidence" value="ECO:0007669"/>
    <property type="project" value="UniProtKB-SubCell"/>
</dbReference>